<reference evidence="3 4" key="1">
    <citation type="submission" date="2016-11" db="EMBL/GenBank/DDBJ databases">
        <title>Draft Genome Assembly of Colletotrichum chlorophyti a pathogen of herbaceous plants.</title>
        <authorList>
            <person name="Gan P."/>
            <person name="Narusaka M."/>
            <person name="Tsushima A."/>
            <person name="Narusaka Y."/>
            <person name="Takano Y."/>
            <person name="Shirasu K."/>
        </authorList>
    </citation>
    <scope>NUCLEOTIDE SEQUENCE [LARGE SCALE GENOMIC DNA]</scope>
    <source>
        <strain evidence="3 4">NTL11</strain>
    </source>
</reference>
<dbReference type="OrthoDB" id="4824095at2759"/>
<evidence type="ECO:0000313" key="3">
    <source>
        <dbReference type="EMBL" id="OLN96026.1"/>
    </source>
</evidence>
<comment type="caution">
    <text evidence="3">The sequence shown here is derived from an EMBL/GenBank/DDBJ whole genome shotgun (WGS) entry which is preliminary data.</text>
</comment>
<dbReference type="AlphaFoldDB" id="A0A1Q8S3Q6"/>
<protein>
    <submittedName>
        <fullName evidence="3">Uncharacterized protein</fullName>
    </submittedName>
</protein>
<dbReference type="EMBL" id="MPGH01000022">
    <property type="protein sequence ID" value="OLN96026.1"/>
    <property type="molecule type" value="Genomic_DNA"/>
</dbReference>
<feature type="signal peptide" evidence="2">
    <location>
        <begin position="1"/>
        <end position="17"/>
    </location>
</feature>
<keyword evidence="2" id="KW-0732">Signal</keyword>
<name>A0A1Q8S3Q6_9PEZI</name>
<dbReference type="Proteomes" id="UP000186583">
    <property type="component" value="Unassembled WGS sequence"/>
</dbReference>
<sequence>MKFTLINLVVMLGAVSAFSIDIGLVKKQLVCAKEGQFCAPSVREGCCGGLICRNKSAPNTNICEPEPSPAAKPRGNDAIEERSDEAAPPQARDMPTAPQN</sequence>
<proteinExistence type="predicted"/>
<gene>
    <name evidence="3" type="ORF">CCHL11_03308</name>
</gene>
<evidence type="ECO:0000256" key="2">
    <source>
        <dbReference type="SAM" id="SignalP"/>
    </source>
</evidence>
<feature type="compositionally biased region" description="Basic and acidic residues" evidence="1">
    <location>
        <begin position="74"/>
        <end position="85"/>
    </location>
</feature>
<keyword evidence="4" id="KW-1185">Reference proteome</keyword>
<feature type="chain" id="PRO_5010379112" evidence="2">
    <location>
        <begin position="18"/>
        <end position="100"/>
    </location>
</feature>
<feature type="region of interest" description="Disordered" evidence="1">
    <location>
        <begin position="57"/>
        <end position="100"/>
    </location>
</feature>
<evidence type="ECO:0000313" key="4">
    <source>
        <dbReference type="Proteomes" id="UP000186583"/>
    </source>
</evidence>
<accession>A0A1Q8S3Q6</accession>
<evidence type="ECO:0000256" key="1">
    <source>
        <dbReference type="SAM" id="MobiDB-lite"/>
    </source>
</evidence>
<organism evidence="3 4">
    <name type="scientific">Colletotrichum chlorophyti</name>
    <dbReference type="NCBI Taxonomy" id="708187"/>
    <lineage>
        <taxon>Eukaryota</taxon>
        <taxon>Fungi</taxon>
        <taxon>Dikarya</taxon>
        <taxon>Ascomycota</taxon>
        <taxon>Pezizomycotina</taxon>
        <taxon>Sordariomycetes</taxon>
        <taxon>Hypocreomycetidae</taxon>
        <taxon>Glomerellales</taxon>
        <taxon>Glomerellaceae</taxon>
        <taxon>Colletotrichum</taxon>
    </lineage>
</organism>